<dbReference type="RefSeq" id="WP_344416139.1">
    <property type="nucleotide sequence ID" value="NZ_BAAAQK010000005.1"/>
</dbReference>
<keyword evidence="3" id="KW-1185">Reference proteome</keyword>
<dbReference type="PANTHER" id="PTHR42912">
    <property type="entry name" value="METHYLTRANSFERASE"/>
    <property type="match status" value="1"/>
</dbReference>
<evidence type="ECO:0000313" key="2">
    <source>
        <dbReference type="EMBL" id="GAA1846186.1"/>
    </source>
</evidence>
<organism evidence="2 3">
    <name type="scientific">Pseudonocardia ailaonensis</name>
    <dbReference type="NCBI Taxonomy" id="367279"/>
    <lineage>
        <taxon>Bacteria</taxon>
        <taxon>Bacillati</taxon>
        <taxon>Actinomycetota</taxon>
        <taxon>Actinomycetes</taxon>
        <taxon>Pseudonocardiales</taxon>
        <taxon>Pseudonocardiaceae</taxon>
        <taxon>Pseudonocardia</taxon>
    </lineage>
</organism>
<dbReference type="CDD" id="cd02440">
    <property type="entry name" value="AdoMet_MTases"/>
    <property type="match status" value="1"/>
</dbReference>
<dbReference type="InterPro" id="IPR029063">
    <property type="entry name" value="SAM-dependent_MTases_sf"/>
</dbReference>
<comment type="caution">
    <text evidence="2">The sequence shown here is derived from an EMBL/GenBank/DDBJ whole genome shotgun (WGS) entry which is preliminary data.</text>
</comment>
<dbReference type="InterPro" id="IPR050508">
    <property type="entry name" value="Methyltransf_Superfamily"/>
</dbReference>
<accession>A0ABN2N396</accession>
<name>A0ABN2N396_9PSEU</name>
<gene>
    <name evidence="2" type="ORF">GCM10009836_27210</name>
</gene>
<dbReference type="InterPro" id="IPR041698">
    <property type="entry name" value="Methyltransf_25"/>
</dbReference>
<feature type="domain" description="Methyltransferase" evidence="1">
    <location>
        <begin position="43"/>
        <end position="135"/>
    </location>
</feature>
<dbReference type="PANTHER" id="PTHR42912:SF95">
    <property type="entry name" value="METHYLTRANSFERASE TYPE 11 DOMAIN-CONTAINING PROTEIN"/>
    <property type="match status" value="1"/>
</dbReference>
<reference evidence="2 3" key="1">
    <citation type="journal article" date="2019" name="Int. J. Syst. Evol. Microbiol.">
        <title>The Global Catalogue of Microorganisms (GCM) 10K type strain sequencing project: providing services to taxonomists for standard genome sequencing and annotation.</title>
        <authorList>
            <consortium name="The Broad Institute Genomics Platform"/>
            <consortium name="The Broad Institute Genome Sequencing Center for Infectious Disease"/>
            <person name="Wu L."/>
            <person name="Ma J."/>
        </authorList>
    </citation>
    <scope>NUCLEOTIDE SEQUENCE [LARGE SCALE GENOMIC DNA]</scope>
    <source>
        <strain evidence="2 3">JCM 16009</strain>
    </source>
</reference>
<sequence length="216" mass="23069">MIRPSLSRSTLLRFYDPFSRLFGAREAHWQLVAQAGIEPGSTVLDLGTGTGNVLRLAAEAAPDATLIGIDPDPQALLLARRKLPGVRIEQAAASAIPCADGSVDRVLCAFVFHHIADDERAAALAEVRRVLAPGGRLHLIDFDGLPNPNALVAGVNIALGMLERGEGHAHDRDFAHSDRDTVLAHLEQAGFTAELSGRGRSGMGDYLLYRAVPTEP</sequence>
<dbReference type="SUPFAM" id="SSF53335">
    <property type="entry name" value="S-adenosyl-L-methionine-dependent methyltransferases"/>
    <property type="match status" value="1"/>
</dbReference>
<evidence type="ECO:0000313" key="3">
    <source>
        <dbReference type="Proteomes" id="UP001500449"/>
    </source>
</evidence>
<dbReference type="Pfam" id="PF13649">
    <property type="entry name" value="Methyltransf_25"/>
    <property type="match status" value="1"/>
</dbReference>
<evidence type="ECO:0000259" key="1">
    <source>
        <dbReference type="Pfam" id="PF13649"/>
    </source>
</evidence>
<dbReference type="Proteomes" id="UP001500449">
    <property type="component" value="Unassembled WGS sequence"/>
</dbReference>
<protein>
    <recommendedName>
        <fullName evidence="1">Methyltransferase domain-containing protein</fullName>
    </recommendedName>
</protein>
<dbReference type="Gene3D" id="3.40.50.150">
    <property type="entry name" value="Vaccinia Virus protein VP39"/>
    <property type="match status" value="1"/>
</dbReference>
<dbReference type="EMBL" id="BAAAQK010000005">
    <property type="protein sequence ID" value="GAA1846186.1"/>
    <property type="molecule type" value="Genomic_DNA"/>
</dbReference>
<proteinExistence type="predicted"/>